<keyword evidence="4" id="KW-1185">Reference proteome</keyword>
<feature type="domain" description="Cytosolic endo-beta-N-acetylglucosaminidase TIM barrel" evidence="2">
    <location>
        <begin position="91"/>
        <end position="446"/>
    </location>
</feature>
<sequence length="1112" mass="121622">MVSIPDTTIPKSQPLRSFKDLLAWQPGQDPYNVSNTPLHKRPPTLDRGMRQPPSNPDDLTQEPLSSSSGRARSNLKDCKVIVCHDMAGGYKEDNLPQGNDESSIYSIQYWSHIDTFIYFSHSRISIPPVVWTNAAHRNGVRCLGTIITEWLEGILETDEMVTGPCSTLVDEDNPENDPVDRRWFSRTYADKLVAMAVYYGFDGWFINIESILRGGGIQANQLIAFLRYLRQQIHAKIPGGELIWYDSVISTTGEVAWQDKLSVNNYRFFEQSDGLFTNYTWKENSVGESVALAGGRVRDVYTGIDIWGRHTFGGGGYMTYKALEVIQREGTSCAIFAPAWTYESLKKDDFMTNDRLFWTGYSGAGIHAESLGTAGGIGGDKSNASILLNSLRGHLQRAVEENGGYWGGEGGEEERAFLPISAYIPARPSGCSSWFYTDFDRGFGKGFWNQGKKVSEKPWSKLSHQSLSPNMNKEVYLLKDNIGLKAVPTKGIRWIVSPEDAYNGGSSVVIQEFSLSDERPFPPTLPMPIPPPKIPTDPDTPSPAPQPPQPEPSEPAPPSPPKGVYPLPGIELSTTRSNSVLVPLFDTQISLWAAQNSTIELMFKPLQDDVQVGIHLGILATNSGGRSVWQQASAMETRKVTETELWSLLHPDIKQPQQRNRRASSFGELDLEVIEQVDLGEDEEVEDAASSLAQFTQRHLSLADASESTGLLAVVTLDDPSYGSEPVGSFVAVTPSPGDEGSVYAVEAMGDGWKRLTLHLSTLLALNGEQRGSDGDSGSDPDIASIILSQLGVTLTFESEKRKEDDILGGEECSDKSPRGLQPPSSASTRPLVILGSLALVPTWSAHYRGSSVQGLKGDDNHVIIVERPDSSLIPPPAREQGISDSFPAPSASVSLPSPADGSTIRLPHPVKTRLRISSTLSWDIGFPIVPPGEEELMSPHSSSSLALSSSSSLYCPADELSTPTADYSHFCIYISTKVGSSHPLPPSISSLPGSVGGCGNDPSSGEHFQFLGTAFTNQYRISNLKILIDGLNPDALRANLQNARQKESQSLQEQEQLHQQQQQQQPQATESSPAQKSPPNSSGNGVWFWVQGVRRDGRSDARSEWARWQLI</sequence>
<dbReference type="PANTHER" id="PTHR13246">
    <property type="entry name" value="ENDO BETA N-ACETYLGLUCOSAMINIDASE"/>
    <property type="match status" value="1"/>
</dbReference>
<dbReference type="Pfam" id="PF03644">
    <property type="entry name" value="Glyco_hydro_85"/>
    <property type="match status" value="1"/>
</dbReference>
<dbReference type="InterPro" id="IPR032979">
    <property type="entry name" value="ENGase"/>
</dbReference>
<dbReference type="PANTHER" id="PTHR13246:SF1">
    <property type="entry name" value="CYTOSOLIC ENDO-BETA-N-ACETYLGLUCOSAMINIDASE"/>
    <property type="match status" value="1"/>
</dbReference>
<accession>A0A9P3LZE4</accession>
<dbReference type="Gene3D" id="3.20.20.80">
    <property type="entry name" value="Glycosidases"/>
    <property type="match status" value="1"/>
</dbReference>
<feature type="compositionally biased region" description="Low complexity" evidence="1">
    <location>
        <begin position="888"/>
        <end position="900"/>
    </location>
</feature>
<dbReference type="Gene3D" id="2.60.120.260">
    <property type="entry name" value="Galactose-binding domain-like"/>
    <property type="match status" value="1"/>
</dbReference>
<evidence type="ECO:0000259" key="2">
    <source>
        <dbReference type="Pfam" id="PF03644"/>
    </source>
</evidence>
<feature type="compositionally biased region" description="Pro residues" evidence="1">
    <location>
        <begin position="521"/>
        <end position="563"/>
    </location>
</feature>
<dbReference type="InterPro" id="IPR005201">
    <property type="entry name" value="TIM_ENGase"/>
</dbReference>
<feature type="region of interest" description="Disordered" evidence="1">
    <location>
        <begin position="871"/>
        <end position="902"/>
    </location>
</feature>
<evidence type="ECO:0000313" key="3">
    <source>
        <dbReference type="EMBL" id="GJJ75865.1"/>
    </source>
</evidence>
<evidence type="ECO:0000256" key="1">
    <source>
        <dbReference type="SAM" id="MobiDB-lite"/>
    </source>
</evidence>
<dbReference type="OrthoDB" id="284473at2759"/>
<dbReference type="Proteomes" id="UP000827284">
    <property type="component" value="Unassembled WGS sequence"/>
</dbReference>
<evidence type="ECO:0000313" key="4">
    <source>
        <dbReference type="Proteomes" id="UP000827284"/>
    </source>
</evidence>
<feature type="compositionally biased region" description="Low complexity" evidence="1">
    <location>
        <begin position="1049"/>
        <end position="1076"/>
    </location>
</feature>
<dbReference type="GO" id="GO:0005829">
    <property type="term" value="C:cytosol"/>
    <property type="evidence" value="ECO:0007669"/>
    <property type="project" value="UniProtKB-SubCell"/>
</dbReference>
<dbReference type="AlphaFoldDB" id="A0A9P3LZE4"/>
<comment type="caution">
    <text evidence="3">The sequence shown here is derived from an EMBL/GenBank/DDBJ whole genome shotgun (WGS) entry which is preliminary data.</text>
</comment>
<proteinExistence type="predicted"/>
<feature type="region of interest" description="Disordered" evidence="1">
    <location>
        <begin position="519"/>
        <end position="570"/>
    </location>
</feature>
<reference evidence="3" key="1">
    <citation type="submission" date="2021-11" db="EMBL/GenBank/DDBJ databases">
        <authorList>
            <person name="Herlambang A."/>
            <person name="Guo Y."/>
            <person name="Takashima Y."/>
            <person name="Nishizawa T."/>
        </authorList>
    </citation>
    <scope>NUCLEOTIDE SEQUENCE</scope>
    <source>
        <strain evidence="3">E1425</strain>
    </source>
</reference>
<reference evidence="3" key="2">
    <citation type="journal article" date="2022" name="Microbiol. Resour. Announc.">
        <title>Whole-Genome Sequence of Entomortierella parvispora E1425, a Mucoromycotan Fungus Associated with Burkholderiaceae-Related Endosymbiotic Bacteria.</title>
        <authorList>
            <person name="Herlambang A."/>
            <person name="Guo Y."/>
            <person name="Takashima Y."/>
            <person name="Narisawa K."/>
            <person name="Ohta H."/>
            <person name="Nishizawa T."/>
        </authorList>
    </citation>
    <scope>NUCLEOTIDE SEQUENCE</scope>
    <source>
        <strain evidence="3">E1425</strain>
    </source>
</reference>
<dbReference type="CDD" id="cd06547">
    <property type="entry name" value="GH85_ENGase"/>
    <property type="match status" value="1"/>
</dbReference>
<feature type="compositionally biased region" description="Polar residues" evidence="1">
    <location>
        <begin position="62"/>
        <end position="71"/>
    </location>
</feature>
<dbReference type="EMBL" id="BQFW01000011">
    <property type="protein sequence ID" value="GJJ75865.1"/>
    <property type="molecule type" value="Genomic_DNA"/>
</dbReference>
<feature type="region of interest" description="Disordered" evidence="1">
    <location>
        <begin position="26"/>
        <end position="72"/>
    </location>
</feature>
<gene>
    <name evidence="3" type="ORF">EMPS_08223</name>
</gene>
<name>A0A9P3LZE4_9FUNG</name>
<organism evidence="3 4">
    <name type="scientific">Entomortierella parvispora</name>
    <dbReference type="NCBI Taxonomy" id="205924"/>
    <lineage>
        <taxon>Eukaryota</taxon>
        <taxon>Fungi</taxon>
        <taxon>Fungi incertae sedis</taxon>
        <taxon>Mucoromycota</taxon>
        <taxon>Mortierellomycotina</taxon>
        <taxon>Mortierellomycetes</taxon>
        <taxon>Mortierellales</taxon>
        <taxon>Mortierellaceae</taxon>
        <taxon>Entomortierella</taxon>
    </lineage>
</organism>
<dbReference type="GO" id="GO:0033925">
    <property type="term" value="F:mannosyl-glycoprotein endo-beta-N-acetylglucosaminidase activity"/>
    <property type="evidence" value="ECO:0007669"/>
    <property type="project" value="UniProtKB-EC"/>
</dbReference>
<protein>
    <submittedName>
        <fullName evidence="3">Mannosyl-glycoprotein endo-beta-N-acetylglucosaminidase</fullName>
    </submittedName>
</protein>
<feature type="region of interest" description="Disordered" evidence="1">
    <location>
        <begin position="1043"/>
        <end position="1089"/>
    </location>
</feature>
<feature type="region of interest" description="Disordered" evidence="1">
    <location>
        <begin position="802"/>
        <end position="828"/>
    </location>
</feature>